<evidence type="ECO:0000313" key="4">
    <source>
        <dbReference type="EMBL" id="SFM21480.1"/>
    </source>
</evidence>
<keyword evidence="1" id="KW-0547">Nucleotide-binding</keyword>
<evidence type="ECO:0000313" key="5">
    <source>
        <dbReference type="Proteomes" id="UP000183287"/>
    </source>
</evidence>
<dbReference type="InterPro" id="IPR004948">
    <property type="entry name" value="Nuc-triphosphatase_THEP1"/>
</dbReference>
<reference evidence="5" key="1">
    <citation type="submission" date="2016-10" db="EMBL/GenBank/DDBJ databases">
        <authorList>
            <person name="Varghese N."/>
            <person name="Submissions S."/>
        </authorList>
    </citation>
    <scope>NUCLEOTIDE SEQUENCE [LARGE SCALE GENOMIC DNA]</scope>
    <source>
        <strain evidence="5">Nm44</strain>
    </source>
</reference>
<dbReference type="GO" id="GO:0017111">
    <property type="term" value="F:ribonucleoside triphosphate phosphatase activity"/>
    <property type="evidence" value="ECO:0007669"/>
    <property type="project" value="InterPro"/>
</dbReference>
<dbReference type="GO" id="GO:0005524">
    <property type="term" value="F:ATP binding"/>
    <property type="evidence" value="ECO:0007669"/>
    <property type="project" value="UniProtKB-KW"/>
</dbReference>
<evidence type="ECO:0000256" key="2">
    <source>
        <dbReference type="ARBA" id="ARBA00022801"/>
    </source>
</evidence>
<proteinExistence type="predicted"/>
<dbReference type="RefSeq" id="WP_074905200.1">
    <property type="nucleotide sequence ID" value="NZ_FOUB01000017.1"/>
</dbReference>
<dbReference type="InterPro" id="IPR027417">
    <property type="entry name" value="P-loop_NTPase"/>
</dbReference>
<organism evidence="4 5">
    <name type="scientific">Nitrosomonas communis</name>
    <dbReference type="NCBI Taxonomy" id="44574"/>
    <lineage>
        <taxon>Bacteria</taxon>
        <taxon>Pseudomonadati</taxon>
        <taxon>Pseudomonadota</taxon>
        <taxon>Betaproteobacteria</taxon>
        <taxon>Nitrosomonadales</taxon>
        <taxon>Nitrosomonadaceae</taxon>
        <taxon>Nitrosomonas</taxon>
    </lineage>
</organism>
<evidence type="ECO:0000256" key="3">
    <source>
        <dbReference type="ARBA" id="ARBA00022840"/>
    </source>
</evidence>
<dbReference type="Gene3D" id="3.40.50.300">
    <property type="entry name" value="P-loop containing nucleotide triphosphate hydrolases"/>
    <property type="match status" value="1"/>
</dbReference>
<dbReference type="EMBL" id="FOUB01000017">
    <property type="protein sequence ID" value="SFM21480.1"/>
    <property type="molecule type" value="Genomic_DNA"/>
</dbReference>
<dbReference type="SUPFAM" id="SSF52540">
    <property type="entry name" value="P-loop containing nucleoside triphosphate hydrolases"/>
    <property type="match status" value="1"/>
</dbReference>
<dbReference type="PANTHER" id="PTHR43146">
    <property type="entry name" value="CANCER-RELATED NUCLEOSIDE-TRIPHOSPHATASE"/>
    <property type="match status" value="1"/>
</dbReference>
<keyword evidence="5" id="KW-1185">Reference proteome</keyword>
<dbReference type="STRING" id="44574.AAW31_00275"/>
<keyword evidence="3" id="KW-0067">ATP-binding</keyword>
<accession>A0A1I4P1R2</accession>
<dbReference type="Proteomes" id="UP000183287">
    <property type="component" value="Unassembled WGS sequence"/>
</dbReference>
<dbReference type="PANTHER" id="PTHR43146:SF1">
    <property type="entry name" value="CANCER-RELATED NUCLEOSIDE-TRIPHOSPHATASE"/>
    <property type="match status" value="1"/>
</dbReference>
<keyword evidence="2" id="KW-0378">Hydrolase</keyword>
<evidence type="ECO:0000256" key="1">
    <source>
        <dbReference type="ARBA" id="ARBA00022741"/>
    </source>
</evidence>
<dbReference type="OrthoDB" id="9786803at2"/>
<protein>
    <submittedName>
        <fullName evidence="4">Nucleoside-triphosphatase</fullName>
    </submittedName>
</protein>
<dbReference type="Pfam" id="PF03266">
    <property type="entry name" value="NTPase_1"/>
    <property type="match status" value="1"/>
</dbReference>
<dbReference type="AlphaFoldDB" id="A0A1I4P1R2"/>
<gene>
    <name evidence="4" type="ORF">SAMN05421863_101759</name>
</gene>
<name>A0A1I4P1R2_9PROT</name>
<sequence>MLLITGMPGVGKTTILCKVAEQLHDRRIGGFYTQEIRKDGERCGFLLKTFAGLQKTIAHIDFPHVHRVGKYGVDIAGIDAAVTSALALKANVDLYLVDEIGKMECLSASFIAAMEKLFDCGKPLVATIGKKGSGFIEQVKRRPDALLWEATHANRNKLPEQILHWLIPFSNQA</sequence>